<protein>
    <submittedName>
        <fullName evidence="1">Uncharacterized protein</fullName>
    </submittedName>
</protein>
<sequence length="101" mass="11256">MNGSLGKVFQEASVIILGEMQSQNAPRAEKSRFGIGYVGLASSYMPQSSWADNERKDMAIFGGTIDPDNMPMKLYATPSFWSHMNSIKLRLQQPIGTRIRT</sequence>
<dbReference type="Proteomes" id="UP001359559">
    <property type="component" value="Unassembled WGS sequence"/>
</dbReference>
<evidence type="ECO:0000313" key="2">
    <source>
        <dbReference type="Proteomes" id="UP001359559"/>
    </source>
</evidence>
<proteinExistence type="predicted"/>
<gene>
    <name evidence="1" type="ORF">RJT34_14312</name>
</gene>
<reference evidence="1 2" key="1">
    <citation type="submission" date="2024-01" db="EMBL/GenBank/DDBJ databases">
        <title>The genomes of 5 underutilized Papilionoideae crops provide insights into root nodulation and disease resistance.</title>
        <authorList>
            <person name="Yuan L."/>
        </authorList>
    </citation>
    <scope>NUCLEOTIDE SEQUENCE [LARGE SCALE GENOMIC DNA]</scope>
    <source>
        <strain evidence="1">LY-2023</strain>
        <tissue evidence="1">Leaf</tissue>
    </source>
</reference>
<evidence type="ECO:0000313" key="1">
    <source>
        <dbReference type="EMBL" id="KAK7303406.1"/>
    </source>
</evidence>
<organism evidence="1 2">
    <name type="scientific">Clitoria ternatea</name>
    <name type="common">Butterfly pea</name>
    <dbReference type="NCBI Taxonomy" id="43366"/>
    <lineage>
        <taxon>Eukaryota</taxon>
        <taxon>Viridiplantae</taxon>
        <taxon>Streptophyta</taxon>
        <taxon>Embryophyta</taxon>
        <taxon>Tracheophyta</taxon>
        <taxon>Spermatophyta</taxon>
        <taxon>Magnoliopsida</taxon>
        <taxon>eudicotyledons</taxon>
        <taxon>Gunneridae</taxon>
        <taxon>Pentapetalae</taxon>
        <taxon>rosids</taxon>
        <taxon>fabids</taxon>
        <taxon>Fabales</taxon>
        <taxon>Fabaceae</taxon>
        <taxon>Papilionoideae</taxon>
        <taxon>50 kb inversion clade</taxon>
        <taxon>NPAAA clade</taxon>
        <taxon>indigoferoid/millettioid clade</taxon>
        <taxon>Phaseoleae</taxon>
        <taxon>Clitoria</taxon>
    </lineage>
</organism>
<dbReference type="EMBL" id="JAYKXN010000003">
    <property type="protein sequence ID" value="KAK7303406.1"/>
    <property type="molecule type" value="Genomic_DNA"/>
</dbReference>
<comment type="caution">
    <text evidence="1">The sequence shown here is derived from an EMBL/GenBank/DDBJ whole genome shotgun (WGS) entry which is preliminary data.</text>
</comment>
<accession>A0AAN9JSX9</accession>
<dbReference type="AlphaFoldDB" id="A0AAN9JSX9"/>
<name>A0AAN9JSX9_CLITE</name>
<keyword evidence="2" id="KW-1185">Reference proteome</keyword>